<dbReference type="InterPro" id="IPR038078">
    <property type="entry name" value="PhoU-like_sf"/>
</dbReference>
<dbReference type="EMBL" id="JAGGLG010000009">
    <property type="protein sequence ID" value="MBP2018074.1"/>
    <property type="molecule type" value="Genomic_DNA"/>
</dbReference>
<keyword evidence="3" id="KW-1185">Reference proteome</keyword>
<comment type="caution">
    <text evidence="2">The sequence shown here is derived from an EMBL/GenBank/DDBJ whole genome shotgun (WGS) entry which is preliminary data.</text>
</comment>
<reference evidence="2 3" key="1">
    <citation type="submission" date="2021-03" db="EMBL/GenBank/DDBJ databases">
        <title>Genomic Encyclopedia of Type Strains, Phase IV (KMG-IV): sequencing the most valuable type-strain genomes for metagenomic binning, comparative biology and taxonomic classification.</title>
        <authorList>
            <person name="Goeker M."/>
        </authorList>
    </citation>
    <scope>NUCLEOTIDE SEQUENCE [LARGE SCALE GENOMIC DNA]</scope>
    <source>
        <strain evidence="2 3">DSM 27138</strain>
    </source>
</reference>
<name>A0ABS4JRB7_9FIRM</name>
<dbReference type="RefSeq" id="WP_209466208.1">
    <property type="nucleotide sequence ID" value="NZ_JAGGLG010000009.1"/>
</dbReference>
<sequence length="208" mass="22984">MMLFGNIRSQQFYELLRQATENAAQAAAMLGRLLEDPALFSELGPAIKDLESKGDELTHSLFERINKTFATPLERGDLAALGVAIDSVVDAMEAAAARIGIYRVQNSDKHFRAFAQILRAQATELVAAIDLLAGGKLFDIGERIRQINTLENHGDDELRLALSELYDQAASDPIRFVTMKEIYETLEEATDQVETVANTLEGVIMKRA</sequence>
<protein>
    <submittedName>
        <fullName evidence="2">Phosphate transport protein (TIGR00153 family)</fullName>
    </submittedName>
</protein>
<dbReference type="InterPro" id="IPR018445">
    <property type="entry name" value="Put_Phosphate_transp_reg"/>
</dbReference>
<evidence type="ECO:0000313" key="2">
    <source>
        <dbReference type="EMBL" id="MBP2018074.1"/>
    </source>
</evidence>
<gene>
    <name evidence="2" type="ORF">J2Z79_001473</name>
</gene>
<organism evidence="2 3">
    <name type="scientific">Symbiobacterium terraclitae</name>
    <dbReference type="NCBI Taxonomy" id="557451"/>
    <lineage>
        <taxon>Bacteria</taxon>
        <taxon>Bacillati</taxon>
        <taxon>Bacillota</taxon>
        <taxon>Clostridia</taxon>
        <taxon>Eubacteriales</taxon>
        <taxon>Symbiobacteriaceae</taxon>
        <taxon>Symbiobacterium</taxon>
    </lineage>
</organism>
<dbReference type="Gene3D" id="1.20.58.220">
    <property type="entry name" value="Phosphate transport system protein phou homolog 2, domain 2"/>
    <property type="match status" value="1"/>
</dbReference>
<comment type="similarity">
    <text evidence="1">Belongs to the UPF0111 family.</text>
</comment>
<dbReference type="Pfam" id="PF01865">
    <property type="entry name" value="PhoU_div"/>
    <property type="match status" value="1"/>
</dbReference>
<accession>A0ABS4JRB7</accession>
<evidence type="ECO:0000256" key="1">
    <source>
        <dbReference type="ARBA" id="ARBA00008591"/>
    </source>
</evidence>
<proteinExistence type="inferred from homology"/>
<dbReference type="PANTHER" id="PTHR37298">
    <property type="entry name" value="UPF0111 PROTEIN YKAA"/>
    <property type="match status" value="1"/>
</dbReference>
<dbReference type="InterPro" id="IPR052912">
    <property type="entry name" value="UPF0111_domain"/>
</dbReference>
<evidence type="ECO:0000313" key="3">
    <source>
        <dbReference type="Proteomes" id="UP001519289"/>
    </source>
</evidence>
<dbReference type="PANTHER" id="PTHR37298:SF1">
    <property type="entry name" value="UPF0111 PROTEIN YKAA"/>
    <property type="match status" value="1"/>
</dbReference>
<dbReference type="Proteomes" id="UP001519289">
    <property type="component" value="Unassembled WGS sequence"/>
</dbReference>